<dbReference type="PANTHER" id="PTHR31303">
    <property type="entry name" value="CTP-DEPENDENT DIACYLGLYCEROL KINASE 1"/>
    <property type="match status" value="1"/>
</dbReference>
<dbReference type="GO" id="GO:0004143">
    <property type="term" value="F:ATP-dependent diacylglycerol kinase activity"/>
    <property type="evidence" value="ECO:0007669"/>
    <property type="project" value="InterPro"/>
</dbReference>
<dbReference type="GO" id="GO:0005789">
    <property type="term" value="C:endoplasmic reticulum membrane"/>
    <property type="evidence" value="ECO:0007669"/>
    <property type="project" value="TreeGrafter"/>
</dbReference>
<dbReference type="Gramene" id="CDF32211">
    <property type="protein sequence ID" value="CDF32211"/>
    <property type="gene ID" value="CHC_T00007592001"/>
</dbReference>
<sequence>MAFPTTPPSPASSPQLPPRSALHPTRKLFHCLTGLFFALCCVNLTRRTWTTTCLVLTVLSFSVELLRVSSPTSQLNKVFMKAFRAFARASEHSEISGTPYYMLGMLLASSLFSTAAATVGILCLACLDPVAAMAGTLADADMPAARLRNGKSLAGFVCAAGAGAAVAAVTLAQAAATSMSQRYAVAVGILVGWAGATAEVMVPTPRVLIGPKRVPFTIDDNAIIPVVAAGVCDALLRIDYHHVQLSPILFWKASG</sequence>
<dbReference type="GO" id="GO:0006654">
    <property type="term" value="P:phosphatidic acid biosynthetic process"/>
    <property type="evidence" value="ECO:0007669"/>
    <property type="project" value="TreeGrafter"/>
</dbReference>
<proteinExistence type="predicted"/>
<dbReference type="STRING" id="2769.R7Q4C9"/>
<accession>R7Q4C9</accession>
<protein>
    <recommendedName>
        <fullName evidence="4">Phosphatidate cytidylyltransferase</fullName>
    </recommendedName>
</protein>
<evidence type="ECO:0008006" key="4">
    <source>
        <dbReference type="Google" id="ProtNLM"/>
    </source>
</evidence>
<dbReference type="KEGG" id="ccp:CHC_T00007592001"/>
<dbReference type="EMBL" id="HG001460">
    <property type="protein sequence ID" value="CDF32211.1"/>
    <property type="molecule type" value="Genomic_DNA"/>
</dbReference>
<dbReference type="RefSeq" id="XP_005711876.1">
    <property type="nucleotide sequence ID" value="XM_005711819.1"/>
</dbReference>
<dbReference type="OrthoDB" id="5673at2759"/>
<feature type="transmembrane region" description="Helical" evidence="1">
    <location>
        <begin position="100"/>
        <end position="127"/>
    </location>
</feature>
<dbReference type="PANTHER" id="PTHR31303:SF1">
    <property type="entry name" value="CTP-DEPENDENT DIACYLGLYCEROL KINASE 1"/>
    <property type="match status" value="1"/>
</dbReference>
<feature type="transmembrane region" description="Helical" evidence="1">
    <location>
        <begin position="182"/>
        <end position="202"/>
    </location>
</feature>
<reference evidence="3" key="1">
    <citation type="journal article" date="2013" name="Proc. Natl. Acad. Sci. U.S.A.">
        <title>Genome structure and metabolic features in the red seaweed Chondrus crispus shed light on evolution of the Archaeplastida.</title>
        <authorList>
            <person name="Collen J."/>
            <person name="Porcel B."/>
            <person name="Carre W."/>
            <person name="Ball S.G."/>
            <person name="Chaparro C."/>
            <person name="Tonon T."/>
            <person name="Barbeyron T."/>
            <person name="Michel G."/>
            <person name="Noel B."/>
            <person name="Valentin K."/>
            <person name="Elias M."/>
            <person name="Artiguenave F."/>
            <person name="Arun A."/>
            <person name="Aury J.M."/>
            <person name="Barbosa-Neto J.F."/>
            <person name="Bothwell J.H."/>
            <person name="Bouget F.Y."/>
            <person name="Brillet L."/>
            <person name="Cabello-Hurtado F."/>
            <person name="Capella-Gutierrez S."/>
            <person name="Charrier B."/>
            <person name="Cladiere L."/>
            <person name="Cock J.M."/>
            <person name="Coelho S.M."/>
            <person name="Colleoni C."/>
            <person name="Czjzek M."/>
            <person name="Da Silva C."/>
            <person name="Delage L."/>
            <person name="Denoeud F."/>
            <person name="Deschamps P."/>
            <person name="Dittami S.M."/>
            <person name="Gabaldon T."/>
            <person name="Gachon C.M."/>
            <person name="Groisillier A."/>
            <person name="Herve C."/>
            <person name="Jabbari K."/>
            <person name="Katinka M."/>
            <person name="Kloareg B."/>
            <person name="Kowalczyk N."/>
            <person name="Labadie K."/>
            <person name="Leblanc C."/>
            <person name="Lopez P.J."/>
            <person name="McLachlan D.H."/>
            <person name="Meslet-Cladiere L."/>
            <person name="Moustafa A."/>
            <person name="Nehr Z."/>
            <person name="Nyvall Collen P."/>
            <person name="Panaud O."/>
            <person name="Partensky F."/>
            <person name="Poulain J."/>
            <person name="Rensing S.A."/>
            <person name="Rousvoal S."/>
            <person name="Samson G."/>
            <person name="Symeonidi A."/>
            <person name="Weissenbach J."/>
            <person name="Zambounis A."/>
            <person name="Wincker P."/>
            <person name="Boyen C."/>
        </authorList>
    </citation>
    <scope>NUCLEOTIDE SEQUENCE [LARGE SCALE GENOMIC DNA]</scope>
    <source>
        <strain evidence="3">cv. Stackhouse</strain>
    </source>
</reference>
<organism evidence="2 3">
    <name type="scientific">Chondrus crispus</name>
    <name type="common">Carrageen Irish moss</name>
    <name type="synonym">Polymorpha crispa</name>
    <dbReference type="NCBI Taxonomy" id="2769"/>
    <lineage>
        <taxon>Eukaryota</taxon>
        <taxon>Rhodophyta</taxon>
        <taxon>Florideophyceae</taxon>
        <taxon>Rhodymeniophycidae</taxon>
        <taxon>Gigartinales</taxon>
        <taxon>Gigartinaceae</taxon>
        <taxon>Chondrus</taxon>
    </lineage>
</organism>
<keyword evidence="1" id="KW-0472">Membrane</keyword>
<evidence type="ECO:0000313" key="3">
    <source>
        <dbReference type="Proteomes" id="UP000012073"/>
    </source>
</evidence>
<name>R7Q4C9_CHOCR</name>
<dbReference type="OMA" id="HVDDNFV"/>
<keyword evidence="3" id="KW-1185">Reference proteome</keyword>
<feature type="transmembrane region" description="Helical" evidence="1">
    <location>
        <begin position="153"/>
        <end position="176"/>
    </location>
</feature>
<evidence type="ECO:0000256" key="1">
    <source>
        <dbReference type="SAM" id="Phobius"/>
    </source>
</evidence>
<dbReference type="Proteomes" id="UP000012073">
    <property type="component" value="Unassembled WGS sequence"/>
</dbReference>
<dbReference type="GeneID" id="17319625"/>
<feature type="transmembrane region" description="Helical" evidence="1">
    <location>
        <begin position="27"/>
        <end position="45"/>
    </location>
</feature>
<keyword evidence="1" id="KW-0812">Transmembrane</keyword>
<gene>
    <name evidence="2" type="ORF">CHC_T00007592001</name>
</gene>
<dbReference type="AlphaFoldDB" id="R7Q4C9"/>
<evidence type="ECO:0000313" key="2">
    <source>
        <dbReference type="EMBL" id="CDF32211.1"/>
    </source>
</evidence>
<keyword evidence="1" id="KW-1133">Transmembrane helix</keyword>
<dbReference type="InterPro" id="IPR037997">
    <property type="entry name" value="Dgk1-like"/>
</dbReference>